<feature type="transmembrane region" description="Helical" evidence="1">
    <location>
        <begin position="14"/>
        <end position="31"/>
    </location>
</feature>
<reference evidence="2 3" key="1">
    <citation type="submission" date="2024-02" db="EMBL/GenBank/DDBJ databases">
        <authorList>
            <person name="Chen Y."/>
            <person name="Shah S."/>
            <person name="Dougan E. K."/>
            <person name="Thang M."/>
            <person name="Chan C."/>
        </authorList>
    </citation>
    <scope>NUCLEOTIDE SEQUENCE [LARGE SCALE GENOMIC DNA]</scope>
</reference>
<dbReference type="Proteomes" id="UP001642484">
    <property type="component" value="Unassembled WGS sequence"/>
</dbReference>
<keyword evidence="1" id="KW-0812">Transmembrane</keyword>
<comment type="caution">
    <text evidence="2">The sequence shown here is derived from an EMBL/GenBank/DDBJ whole genome shotgun (WGS) entry which is preliminary data.</text>
</comment>
<sequence>MAKKKEPKPVVDQVMQWLAVLSGVLGLICLVPKVPYRYAEVFTGYHQRFPLARQYSLFGATDKFGKTVSWFRMQKETCRMKDELAKSNPLLAVAGGLAAKKSGVGGAAAGCMYWDLCKAQLTVRCMEYATMSIMSILAMLLQLIGVGALLCVPMMLNGEDAAGKEKKGSKKEKAKKAAIMGTMNCAIAGGVPVP</sequence>
<name>A0ABP0PM31_9DINO</name>
<feature type="transmembrane region" description="Helical" evidence="1">
    <location>
        <begin position="136"/>
        <end position="156"/>
    </location>
</feature>
<evidence type="ECO:0000256" key="1">
    <source>
        <dbReference type="SAM" id="Phobius"/>
    </source>
</evidence>
<evidence type="ECO:0000313" key="2">
    <source>
        <dbReference type="EMBL" id="CAK9077085.1"/>
    </source>
</evidence>
<keyword evidence="3" id="KW-1185">Reference proteome</keyword>
<protein>
    <submittedName>
        <fullName evidence="2">Uncharacterized protein</fullName>
    </submittedName>
</protein>
<keyword evidence="1" id="KW-1133">Transmembrane helix</keyword>
<gene>
    <name evidence="2" type="ORF">CCMP2556_LOCUS37988</name>
</gene>
<keyword evidence="1" id="KW-0472">Membrane</keyword>
<accession>A0ABP0PM31</accession>
<dbReference type="EMBL" id="CAXAMN010023361">
    <property type="protein sequence ID" value="CAK9077085.1"/>
    <property type="molecule type" value="Genomic_DNA"/>
</dbReference>
<evidence type="ECO:0000313" key="3">
    <source>
        <dbReference type="Proteomes" id="UP001642484"/>
    </source>
</evidence>
<proteinExistence type="predicted"/>
<organism evidence="2 3">
    <name type="scientific">Durusdinium trenchii</name>
    <dbReference type="NCBI Taxonomy" id="1381693"/>
    <lineage>
        <taxon>Eukaryota</taxon>
        <taxon>Sar</taxon>
        <taxon>Alveolata</taxon>
        <taxon>Dinophyceae</taxon>
        <taxon>Suessiales</taxon>
        <taxon>Symbiodiniaceae</taxon>
        <taxon>Durusdinium</taxon>
    </lineage>
</organism>